<dbReference type="AlphaFoldDB" id="A0A238YRL2"/>
<keyword evidence="2" id="KW-0808">Transferase</keyword>
<dbReference type="GO" id="GO:0003964">
    <property type="term" value="F:RNA-directed DNA polymerase activity"/>
    <property type="evidence" value="ECO:0007669"/>
    <property type="project" value="UniProtKB-KW"/>
</dbReference>
<dbReference type="SUPFAM" id="SSF56672">
    <property type="entry name" value="DNA/RNA polymerases"/>
    <property type="match status" value="1"/>
</dbReference>
<evidence type="ECO:0000259" key="1">
    <source>
        <dbReference type="PROSITE" id="PS50878"/>
    </source>
</evidence>
<dbReference type="CDD" id="cd01651">
    <property type="entry name" value="RT_G2_intron"/>
    <property type="match status" value="1"/>
</dbReference>
<feature type="domain" description="Reverse transcriptase" evidence="1">
    <location>
        <begin position="94"/>
        <end position="345"/>
    </location>
</feature>
<keyword evidence="2" id="KW-0695">RNA-directed DNA polymerase</keyword>
<protein>
    <submittedName>
        <fullName evidence="2">RNA-directed DNA polymerase</fullName>
    </submittedName>
</protein>
<dbReference type="PANTHER" id="PTHR34047">
    <property type="entry name" value="NUCLEAR INTRON MATURASE 1, MITOCHONDRIAL-RELATED"/>
    <property type="match status" value="1"/>
</dbReference>
<dbReference type="NCBIfam" id="TIGR04416">
    <property type="entry name" value="group_II_RT_mat"/>
    <property type="match status" value="1"/>
</dbReference>
<dbReference type="InterPro" id="IPR030931">
    <property type="entry name" value="Group_II_RT_mat"/>
</dbReference>
<keyword evidence="3" id="KW-1185">Reference proteome</keyword>
<dbReference type="Pfam" id="PF08388">
    <property type="entry name" value="GIIM"/>
    <property type="match status" value="1"/>
</dbReference>
<dbReference type="Pfam" id="PF00078">
    <property type="entry name" value="RVT_1"/>
    <property type="match status" value="1"/>
</dbReference>
<dbReference type="InterPro" id="IPR043502">
    <property type="entry name" value="DNA/RNA_pol_sf"/>
</dbReference>
<gene>
    <name evidence="2" type="ORF">SAMN06264365_105117</name>
</gene>
<evidence type="ECO:0000313" key="2">
    <source>
        <dbReference type="EMBL" id="SNR73612.1"/>
    </source>
</evidence>
<evidence type="ECO:0000313" key="3">
    <source>
        <dbReference type="Proteomes" id="UP000198415"/>
    </source>
</evidence>
<dbReference type="PANTHER" id="PTHR34047:SF8">
    <property type="entry name" value="PROTEIN YKFC"/>
    <property type="match status" value="1"/>
</dbReference>
<dbReference type="OrthoDB" id="1550386at2"/>
<dbReference type="InterPro" id="IPR051083">
    <property type="entry name" value="GrpII_Intron_Splice-Mob/Def"/>
</dbReference>
<accession>A0A238YRL2</accession>
<dbReference type="InterPro" id="IPR000477">
    <property type="entry name" value="RT_dom"/>
</dbReference>
<organism evidence="2 3">
    <name type="scientific">Actinoplanes regularis</name>
    <dbReference type="NCBI Taxonomy" id="52697"/>
    <lineage>
        <taxon>Bacteria</taxon>
        <taxon>Bacillati</taxon>
        <taxon>Actinomycetota</taxon>
        <taxon>Actinomycetes</taxon>
        <taxon>Micromonosporales</taxon>
        <taxon>Micromonosporaceae</taxon>
        <taxon>Actinoplanes</taxon>
    </lineage>
</organism>
<reference evidence="2 3" key="1">
    <citation type="submission" date="2017-06" db="EMBL/GenBank/DDBJ databases">
        <authorList>
            <person name="Kim H.J."/>
            <person name="Triplett B.A."/>
        </authorList>
    </citation>
    <scope>NUCLEOTIDE SEQUENCE [LARGE SCALE GENOMIC DNA]</scope>
    <source>
        <strain evidence="2 3">DSM 43151</strain>
    </source>
</reference>
<name>A0A238YRL2_9ACTN</name>
<dbReference type="EMBL" id="FZNR01000005">
    <property type="protein sequence ID" value="SNR73612.1"/>
    <property type="molecule type" value="Genomic_DNA"/>
</dbReference>
<proteinExistence type="predicted"/>
<dbReference type="RefSeq" id="WP_089293828.1">
    <property type="nucleotide sequence ID" value="NZ_BOMU01000035.1"/>
</dbReference>
<dbReference type="Proteomes" id="UP000198415">
    <property type="component" value="Unassembled WGS sequence"/>
</dbReference>
<sequence>MPGETLVNTGVPWPSAEDAAARVLEIQTKLHRWAGNDPSAKFDDLFNLVADPGFLMVAWGRVRSNTGARTAGVDGWTARQVEQHYGVEQFLSTIRELLRSGQFTPKPVRERLIPKPGTAKFRRLGIPTVIDRTVQAALKLVLEPIFEAEFQPCSYGFRPGRRAQDAIAEIQLFTTLRYKWVLEADIEACFDTIDHTALMDRVRRRVGDKRVLALVKAFLKAGVLTETDQASGTFTGTPQGGILSPLLANIALSVLDDRLHAGWLHGGPMSTDSRRQTRRRKGLPNWRLVRYADDFVVLVTGTREDAEQLREEVAATLAPMGLRLSEAKTAVVHIDEGFDFLGFRIQRHRKRGTSKHYVYTYPSKKSLNSITAKVRAITWRNKPGDLAELLGWVNAATRGWCNYFKHGVSKATFSYLRAFTWRRVVYWIRKRHPRLNWATTRRRFLPEWVPTADGVSLFNPGSVAVTRYRYRGAIPAPWATA</sequence>
<dbReference type="InterPro" id="IPR013597">
    <property type="entry name" value="Mat_intron_G2"/>
</dbReference>
<keyword evidence="2" id="KW-0548">Nucleotidyltransferase</keyword>
<dbReference type="PROSITE" id="PS50878">
    <property type="entry name" value="RT_POL"/>
    <property type="match status" value="1"/>
</dbReference>